<proteinExistence type="predicted"/>
<dbReference type="PANTHER" id="PTHR16166:SF143">
    <property type="entry name" value="PROTEIN SORTING-ASSOCIATED PROTEIN, PUTATIVE (DUF1162)-RELATED"/>
    <property type="match status" value="1"/>
</dbReference>
<accession>M8AX35</accession>
<feature type="region of interest" description="Disordered" evidence="2">
    <location>
        <begin position="730"/>
        <end position="750"/>
    </location>
</feature>
<dbReference type="PANTHER" id="PTHR16166">
    <property type="entry name" value="VACUOLAR PROTEIN SORTING-ASSOCIATED PROTEIN VPS13"/>
    <property type="match status" value="1"/>
</dbReference>
<dbReference type="GO" id="GO:0006623">
    <property type="term" value="P:protein targeting to vacuole"/>
    <property type="evidence" value="ECO:0007669"/>
    <property type="project" value="TreeGrafter"/>
</dbReference>
<evidence type="ECO:0000256" key="2">
    <source>
        <dbReference type="SAM" id="MobiDB-lite"/>
    </source>
</evidence>
<reference evidence="5" key="1">
    <citation type="submission" date="2015-06" db="UniProtKB">
        <authorList>
            <consortium name="EnsemblPlants"/>
        </authorList>
    </citation>
    <scope>IDENTIFICATION</scope>
</reference>
<sequence length="3428" mass="382821">MFEGVVSQVLAGLLGRYVKGIQKEQLKIGIWNEEINLENVELILEAFDYLQLPFALKTGRIGKLSIKIPWKKLGWDPIIIVIEDVFWGSESLGKRELAGKLAKLNAIELAKFSRRVTDNQTGQSLLSYMSAKILDNIQVSIQNVHIIYVESHNDQGSFIFGLVFNSLSMQTDTQKQSFAMSLMARSRQDEVNKKINISNVGIYCQQLEEQQNLNDVGALTDAQSNFSLGLAHPRDDYLINPFCVTVSVLANNSGKRDGVPQYDMTAELTALVLSIDEIQLQQILNLCDHFTICALRTKYGRYRPPESFLSKRHKGWQIMWWQYAKDSIMADVKRRLKKTSWRFLGKRLEYRRKYVNLYRTKLELLQKGQLVSKDILQKLETLDKECDIDDIVSYRTIAEQRLQDLSVKSTKDNFSSPGSPRTDEPSAGAGRGWLNWLSLGMLGAGGTADTSSFAGVVSEDIIKVILWKRFGMKLIDGMFTGLGTEYKIWDDSATILAWLDSLEITNPLNKNKVLLAEKCSTGDGLGAPVISIQVDFLKSNENSEASTRVVVQEFNVIYEPELFFNLLHIYDLFSSFQFQHDRVLSSLNRFDNFGTRLLSKLEYMSVNQKKLLWDLRIHHFVIKLPSYDCGRELTMSAPMEINVEVTHMCVSCIIGSIYHTYQRITFPFVHATELGNRNSYVMQQPKKVFPPLYILKQPSSTTTERPIQTHTTIAPNTHTQGKIQRCQAPTHHPIDNQANEEDRLEPTETSTMSIHNREVFEAEDISMRSKDRVDDDSQTQDNNYFLDYMSKKTSTCFSDSLLPGLQLDDLYNHFEVKVLMASRHDITSTLVKLDASIVLGLCIFLDEPMLKQLEVASIVRSANIYFSRTMYSAVVNLSTYLKESNLVGSNTSVDTKTNGPNKPALNMSASLKLDKLSLRVDLEDNGKECSLITVSVGDIDIRYAVWELSELWIITKMVEITSTDLKNKSNSHVLCSSGNYKTSTCVDLTGFPESFAAEACLKLHYRTHKYNDQIHHVYQLNLNDVDLHVHPSVFGQIKKFLSNLDAVSPGGSAVVSSMDQSSMKPKAANAKFPKLSLADICGAGSTSFGGVSVDHFPFLHADIISNFGCLETRDVQALDITPSNGYSAPELSSNVQCKTEHSNCSSNSLNNTNNVSTTVLDLSLVSVRTHFHESCGILATLTVPESIATFSLVDATSWDLLLSAKDILLASPWTSPSVSEVLWGTYSHGNSNVLNVRVKKDLSALSTEVCIATQNVCCVLPTKLLAMIIGYFLLDDWDPMVEEHHSVASNNLECSGELHDSITYTIEICDCVILFPIENQELFCIKLGVPYFFCEFIPTGISAEFVKHIPKEFFSSECTLSSRVDVISLCSRDASISLVFLNEKTKFIPKLDEDMPARIHPLVEKLDAGIWIQVPCKTLSCSEQPLLATFIMSKISKCNLISEDLYFMDGMETVFRITDELTSIVKESKMYEGNARQFLERRRSNEESVESNEPINITISIKDLVVLFGHSKDKELPLEKVATANLEFDVSAVMVNEKPEHVDMDIVSLALHSSGGHTLVSIVSDGPSSPILIKFTKHHAGRDEILITVPFFEIWLYLVDWDIIINHFHSCIGKEDNSLHAGHPAASPHFSSSAMSSFLESESQDNSYLVVTCESIAVVVHVPIWEKEQNENSNYPRVDGNSGSYLIHHADDTQSNERRGCKFVTLTFESKHFVVMLGESWVKFKCDLDRVKVILEMIQVSKGASVPFMHISKIKAGGYIHQSETDMLHLSVDLQAEYMDISFSHQIFSFWRSIELRFPKSSSSASSFCSVTLKAGLRKGSLLLNDGRWSSHGPVIETLVKNLSLQFSQMGVETEVSAFVDFLINYNNIDKVMWEPFIEPSSFQLNILRKCADHALDVSPITEVSLNSSKQLNVNISEPLIEAIFRLSEMITDSLNPSSGGDLREDPGIVRLSRDDVHTRRYAPYILSNDTSLPFSFKVYRGAVNSDDIDSFSIVDENSVPAGYSVPIFVEETLDEFFFQHREARSSEHLIEKWMSAVSHYMISIEFDGTSGSSKPMSIDLVGIYFFEVNFSSSKKPILGEESLEAFGSGRKGSHHDGLIVPVVLDVSLQNYSKLVRVYSTVILFNATSMPLELRFDIPFGVSSKLLTVEHSWLIDDSQGANMRFLKKLYPAEYTVPSSSSAQKGQYCTDHLNAQPILGNTAPRASKQVLTRTHFIRQVRLSTPLLIKNNLPVCVSLTIDNGGVAHQVSLKEVGTASIYFVDPSNDLGITFHIQDYRSVTIKFPRVESFSNGATSNGLKFSLIETIAFYSNVSKCPFNVMLEKATDAHSGARELCLSVPFLLYNCTDLLLTVTEISYERSGSTLLIPCSFELDGHTRHVLGKNGLSLVSEDPSIQHFASKMPQLDFIDGRSSHSNRRVANNSEHVQKECDGEAKAYMFAPAGHTPPTELSVKLNASVPNSGTETTRRDWSSPFLLVPSSGSTSLTIPQSSTSSAFLIAVTSVPVSTELFGRTKAIAFQPRELLVSIRFDGPGWQWSGSFFPDRLGDAQVKMRNSASGVSNMVRVEVQNADIDMHSKKIAGRNNSTTGTILILLSDDKTGFVPYRIDNFSLEKLRIYQQRCESIETIVYPYTSCQYAWDEPCYPHRLIVEVPGERSLGTYSLDVLSDDVHVALPSTPEKAERKFGISVHAEGAIKVLSIIDSNCHNMDTKEAGVLGSREPKDADHKQEIELNFTEVIKIHLPFMGISLISSSPQELLFASAKDMTFVAMQSLDQQRITVEIPSMQIDNQFSDSPYPVMLSFEGSHKGKSINFLKSKDTKLKSLNESRSSNTPEPVLRFAAVKWRTKDTSFLSYQRINISVAPFCLELEERLVLSMIDFFRSVSSRVHFGLLEKSVDSSILCGATDIFGEYAKISKNLSDKPQSSYTVDTDQDNGLLPSVIPIGAPWQQIHLLARKQKKVYIELFELTPVKLTFSFTSTPWLNRNEGVSDPSTSFNNSTAIQRGLMALIDVEGVPVHLGEIMVENLMASWQSIQDILVRHYSRQLLHELYKVFGSAGVIGNPMGFARNVGFGLKDFMSASRKGKLQSPVELLNGIAQGSKNLIGSTVYAVSSATSHFSKTAYKVLSELQFDHWKLRSPEVMGSHSSWKFVMQGLVAFTYDEQTASKLDERDRQLGLHGEGVLNGFLEGLTGLLQSPIRGAEKHGLPGVISGIAMGTAGLVARPMASILEATGRTAQSIRNRSNPHESNRLRVRFSRPVARDRPLFPYSWEEAVGVSLLLQADCGRLKDETFVVCKILREPAKFLVLSEKLLLLVSSRYLVDLGSPQFAGVPPDPQWAIETEMNLKSIVHLDRAQEVVNIVGSNGETSPRDKRGRSRDIALSSAFIPLFHFSVELPSIEDAEGTLQFLMALIEKGKARRWDKNILHRSNIC</sequence>
<evidence type="ECO:0000313" key="5">
    <source>
        <dbReference type="EnsemblPlants" id="EMT06225"/>
    </source>
</evidence>
<feature type="domain" description="Chorein N-terminal" evidence="3">
    <location>
        <begin position="1"/>
        <end position="439"/>
    </location>
</feature>
<dbReference type="InterPro" id="IPR026854">
    <property type="entry name" value="VPS13_N"/>
</dbReference>
<keyword evidence="1" id="KW-0813">Transport</keyword>
<dbReference type="Pfam" id="PF12624">
    <property type="entry name" value="VPS13_N"/>
    <property type="match status" value="1"/>
</dbReference>
<feature type="region of interest" description="Disordered" evidence="2">
    <location>
        <begin position="408"/>
        <end position="428"/>
    </location>
</feature>
<name>M8AX35_AEGTA</name>
<dbReference type="GO" id="GO:0045053">
    <property type="term" value="P:protein retention in Golgi apparatus"/>
    <property type="evidence" value="ECO:0007669"/>
    <property type="project" value="TreeGrafter"/>
</dbReference>
<evidence type="ECO:0000259" key="3">
    <source>
        <dbReference type="Pfam" id="PF12624"/>
    </source>
</evidence>
<evidence type="ECO:0000259" key="4">
    <source>
        <dbReference type="Pfam" id="PF25037"/>
    </source>
</evidence>
<dbReference type="EnsemblPlants" id="EMT06225">
    <property type="protein sequence ID" value="EMT06225"/>
    <property type="gene ID" value="F775_04280"/>
</dbReference>
<protein>
    <submittedName>
        <fullName evidence="5">Putative vacuolar protein sorting-associated protein 13A</fullName>
    </submittedName>
</protein>
<evidence type="ECO:0000256" key="1">
    <source>
        <dbReference type="ARBA" id="ARBA00022448"/>
    </source>
</evidence>
<dbReference type="Pfam" id="PF25037">
    <property type="entry name" value="VPS13_C"/>
    <property type="match status" value="1"/>
</dbReference>
<feature type="domain" description="Intermembrane lipid transfer protein VPS13-like C-terminal" evidence="4">
    <location>
        <begin position="3250"/>
        <end position="3317"/>
    </location>
</feature>
<dbReference type="InterPro" id="IPR026847">
    <property type="entry name" value="VPS13"/>
</dbReference>
<dbReference type="InterPro" id="IPR056748">
    <property type="entry name" value="VPS13-like_C"/>
</dbReference>
<feature type="compositionally biased region" description="Polar residues" evidence="2">
    <location>
        <begin position="408"/>
        <end position="419"/>
    </location>
</feature>
<organism evidence="5">
    <name type="scientific">Aegilops tauschii</name>
    <name type="common">Tausch's goatgrass</name>
    <name type="synonym">Aegilops squarrosa</name>
    <dbReference type="NCBI Taxonomy" id="37682"/>
    <lineage>
        <taxon>Eukaryota</taxon>
        <taxon>Viridiplantae</taxon>
        <taxon>Streptophyta</taxon>
        <taxon>Embryophyta</taxon>
        <taxon>Tracheophyta</taxon>
        <taxon>Spermatophyta</taxon>
        <taxon>Magnoliopsida</taxon>
        <taxon>Liliopsida</taxon>
        <taxon>Poales</taxon>
        <taxon>Poaceae</taxon>
        <taxon>BOP clade</taxon>
        <taxon>Pooideae</taxon>
        <taxon>Triticodae</taxon>
        <taxon>Triticeae</taxon>
        <taxon>Triticinae</taxon>
        <taxon>Aegilops</taxon>
    </lineage>
</organism>